<organism evidence="1 2">
    <name type="scientific">Pectobacterium phage My1</name>
    <dbReference type="NCBI Taxonomy" id="1204539"/>
    <lineage>
        <taxon>Viruses</taxon>
        <taxon>Duplodnaviria</taxon>
        <taxon>Heunggongvirae</taxon>
        <taxon>Uroviricota</taxon>
        <taxon>Caudoviricetes</taxon>
        <taxon>Demerecviridae</taxon>
        <taxon>Mccorquodalevirinae</taxon>
        <taxon>Myunavirus</taxon>
        <taxon>Myunavirus My1</taxon>
    </lineage>
</organism>
<dbReference type="GeneID" id="13826722"/>
<dbReference type="Proteomes" id="UP000006280">
    <property type="component" value="Segment"/>
</dbReference>
<name>J9QKX5_9CAUD</name>
<proteinExistence type="predicted"/>
<sequence>MKRSILAITLALSTCSGFQPAYAGVDGISVVFECEGKSNVMTITKHGNMFMDGDGEIVIPNSPVGSTLKQIDGGITLAVVGDGYRTVGITFKAGRSMVLLNDDGDAKVCVMRKFLTGVDK</sequence>
<protein>
    <submittedName>
        <fullName evidence="1">Uncharacterized protein</fullName>
    </submittedName>
</protein>
<gene>
    <name evidence="1" type="ORF">My1_020</name>
</gene>
<dbReference type="KEGG" id="vg:13826722"/>
<evidence type="ECO:0000313" key="2">
    <source>
        <dbReference type="Proteomes" id="UP000006280"/>
    </source>
</evidence>
<dbReference type="EMBL" id="JX195166">
    <property type="protein sequence ID" value="AFQ22179.1"/>
    <property type="molecule type" value="Genomic_DNA"/>
</dbReference>
<evidence type="ECO:0000313" key="1">
    <source>
        <dbReference type="EMBL" id="AFQ22179.1"/>
    </source>
</evidence>
<reference evidence="1 2" key="1">
    <citation type="journal article" date="2012" name="J. Virol.">
        <title>Complete Genome Sequence of Pectobacterium carotovorum subsp. carotovorum Bacteriophage My1.</title>
        <authorList>
            <person name="Lee D.H."/>
            <person name="Lee J.H."/>
            <person name="Shin H."/>
            <person name="Ji S."/>
            <person name="Roh E."/>
            <person name="Jung K."/>
            <person name="Ryu S."/>
            <person name="Choi J."/>
            <person name="Heu S."/>
        </authorList>
    </citation>
    <scope>NUCLEOTIDE SEQUENCE [LARGE SCALE GENOMIC DNA]</scope>
</reference>
<dbReference type="RefSeq" id="YP_006906272.1">
    <property type="nucleotide sequence ID" value="NC_018837.1"/>
</dbReference>
<keyword evidence="2" id="KW-1185">Reference proteome</keyword>
<accession>J9QKX5</accession>